<evidence type="ECO:0000313" key="2">
    <source>
        <dbReference type="EMBL" id="MYL17354.1"/>
    </source>
</evidence>
<dbReference type="GO" id="GO:0007165">
    <property type="term" value="P:signal transduction"/>
    <property type="evidence" value="ECO:0007669"/>
    <property type="project" value="InterPro"/>
</dbReference>
<dbReference type="InterPro" id="IPR000488">
    <property type="entry name" value="Death_dom"/>
</dbReference>
<sequence length="141" mass="16784">MVQGQHVATYVPEELLEDWDEMAEEMDMSRSEWLMAMVEAGRKKFDRDIQPDESKRDLRQRNTQLWDDYQEASSELKRLKTQLHQTERRAIVEFVEDNQGCQYKEIAKHLQKTRSSRLTKMLDALNGDEIEIDEEGRVYCL</sequence>
<proteinExistence type="predicted"/>
<gene>
    <name evidence="2" type="ORF">GLW36_11970</name>
</gene>
<dbReference type="RefSeq" id="WP_159369302.1">
    <property type="nucleotide sequence ID" value="NZ_WMEO01000020.1"/>
</dbReference>
<evidence type="ECO:0000313" key="3">
    <source>
        <dbReference type="Proteomes" id="UP000460194"/>
    </source>
</evidence>
<name>A0A6B1IQG1_9EURY</name>
<reference evidence="2 3" key="1">
    <citation type="submission" date="2019-11" db="EMBL/GenBank/DDBJ databases">
        <title>Genome sequences of 17 halophilic strains isolated from different environments.</title>
        <authorList>
            <person name="Furrow R.E."/>
        </authorList>
    </citation>
    <scope>NUCLEOTIDE SEQUENCE [LARGE SCALE GENOMIC DNA]</scope>
    <source>
        <strain evidence="2 3">22517_05_Cabo</strain>
    </source>
</reference>
<evidence type="ECO:0000259" key="1">
    <source>
        <dbReference type="PROSITE" id="PS50017"/>
    </source>
</evidence>
<organism evidence="2 3">
    <name type="scientific">Halorubrum distributum</name>
    <dbReference type="NCBI Taxonomy" id="29283"/>
    <lineage>
        <taxon>Archaea</taxon>
        <taxon>Methanobacteriati</taxon>
        <taxon>Methanobacteriota</taxon>
        <taxon>Stenosarchaea group</taxon>
        <taxon>Halobacteria</taxon>
        <taxon>Halobacteriales</taxon>
        <taxon>Haloferacaceae</taxon>
        <taxon>Halorubrum</taxon>
        <taxon>Halorubrum distributum group</taxon>
    </lineage>
</organism>
<feature type="domain" description="Death" evidence="1">
    <location>
        <begin position="4"/>
        <end position="99"/>
    </location>
</feature>
<accession>A0A6B1IQG1</accession>
<dbReference type="AlphaFoldDB" id="A0A6B1IQG1"/>
<comment type="caution">
    <text evidence="2">The sequence shown here is derived from an EMBL/GenBank/DDBJ whole genome shotgun (WGS) entry which is preliminary data.</text>
</comment>
<dbReference type="Proteomes" id="UP000460194">
    <property type="component" value="Unassembled WGS sequence"/>
</dbReference>
<dbReference type="PROSITE" id="PS50017">
    <property type="entry name" value="DEATH_DOMAIN"/>
    <property type="match status" value="1"/>
</dbReference>
<dbReference type="EMBL" id="WMEO01000020">
    <property type="protein sequence ID" value="MYL17354.1"/>
    <property type="molecule type" value="Genomic_DNA"/>
</dbReference>
<protein>
    <recommendedName>
        <fullName evidence="1">Death domain-containing protein</fullName>
    </recommendedName>
</protein>